<evidence type="ECO:0000313" key="3">
    <source>
        <dbReference type="EMBL" id="KAL2084507.1"/>
    </source>
</evidence>
<sequence length="259" mass="30129">MSPTVDMVGSDLMAPKLPAEGSSEMAVKTPAGNSEAGDAHTLIQDLDRKEADKQQEEKRGRKKDEEKEKKKKKRGWCAKLMSCFVCGGASQDKWEMLEEERLRVQERIRKAREADLQRFLKLRKVNLMCKQAFKRMQRCRKMVEANKEWSALPLQSEEAERKVTFREVDACDVWFYQDEANPRLGQVWKRVLVEIRGNKMGRALQEKWVEEEEQLMKREEKHIASQRQEAVRSQSYCSKLVATSLLCLGIGAFVWFLLQ</sequence>
<keyword evidence="4" id="KW-1185">Reference proteome</keyword>
<feature type="transmembrane region" description="Helical" evidence="2">
    <location>
        <begin position="240"/>
        <end position="258"/>
    </location>
</feature>
<keyword evidence="2" id="KW-0472">Membrane</keyword>
<dbReference type="Proteomes" id="UP001591681">
    <property type="component" value="Unassembled WGS sequence"/>
</dbReference>
<feature type="compositionally biased region" description="Basic and acidic residues" evidence="1">
    <location>
        <begin position="45"/>
        <end position="68"/>
    </location>
</feature>
<evidence type="ECO:0008006" key="5">
    <source>
        <dbReference type="Google" id="ProtNLM"/>
    </source>
</evidence>
<keyword evidence="2" id="KW-0812">Transmembrane</keyword>
<gene>
    <name evidence="3" type="ORF">ACEWY4_020025</name>
</gene>
<accession>A0ABD1JBR6</accession>
<feature type="region of interest" description="Disordered" evidence="1">
    <location>
        <begin position="1"/>
        <end position="71"/>
    </location>
</feature>
<evidence type="ECO:0000256" key="2">
    <source>
        <dbReference type="SAM" id="Phobius"/>
    </source>
</evidence>
<keyword evidence="2" id="KW-1133">Transmembrane helix</keyword>
<name>A0ABD1JBR6_9TELE</name>
<organism evidence="3 4">
    <name type="scientific">Coilia grayii</name>
    <name type="common">Gray's grenadier anchovy</name>
    <dbReference type="NCBI Taxonomy" id="363190"/>
    <lineage>
        <taxon>Eukaryota</taxon>
        <taxon>Metazoa</taxon>
        <taxon>Chordata</taxon>
        <taxon>Craniata</taxon>
        <taxon>Vertebrata</taxon>
        <taxon>Euteleostomi</taxon>
        <taxon>Actinopterygii</taxon>
        <taxon>Neopterygii</taxon>
        <taxon>Teleostei</taxon>
        <taxon>Clupei</taxon>
        <taxon>Clupeiformes</taxon>
        <taxon>Clupeoidei</taxon>
        <taxon>Engraulidae</taxon>
        <taxon>Coilinae</taxon>
        <taxon>Coilia</taxon>
    </lineage>
</organism>
<reference evidence="3 4" key="1">
    <citation type="submission" date="2024-09" db="EMBL/GenBank/DDBJ databases">
        <title>A chromosome-level genome assembly of Gray's grenadier anchovy, Coilia grayii.</title>
        <authorList>
            <person name="Fu Z."/>
        </authorList>
    </citation>
    <scope>NUCLEOTIDE SEQUENCE [LARGE SCALE GENOMIC DNA]</scope>
    <source>
        <strain evidence="3">G4</strain>
        <tissue evidence="3">Muscle</tissue>
    </source>
</reference>
<protein>
    <recommendedName>
        <fullName evidence="5">Transmembrane protein</fullName>
    </recommendedName>
</protein>
<evidence type="ECO:0000256" key="1">
    <source>
        <dbReference type="SAM" id="MobiDB-lite"/>
    </source>
</evidence>
<dbReference type="AlphaFoldDB" id="A0ABD1JBR6"/>
<evidence type="ECO:0000313" key="4">
    <source>
        <dbReference type="Proteomes" id="UP001591681"/>
    </source>
</evidence>
<comment type="caution">
    <text evidence="3">The sequence shown here is derived from an EMBL/GenBank/DDBJ whole genome shotgun (WGS) entry which is preliminary data.</text>
</comment>
<proteinExistence type="predicted"/>
<dbReference type="EMBL" id="JBHFQA010000017">
    <property type="protein sequence ID" value="KAL2084507.1"/>
    <property type="molecule type" value="Genomic_DNA"/>
</dbReference>